<dbReference type="AlphaFoldDB" id="A0A6C0IQT9"/>
<proteinExistence type="predicted"/>
<name>A0A6C0IQT9_9ZZZZ</name>
<accession>A0A6C0IQT9</accession>
<reference evidence="1" key="1">
    <citation type="journal article" date="2020" name="Nature">
        <title>Giant virus diversity and host interactions through global metagenomics.</title>
        <authorList>
            <person name="Schulz F."/>
            <person name="Roux S."/>
            <person name="Paez-Espino D."/>
            <person name="Jungbluth S."/>
            <person name="Walsh D.A."/>
            <person name="Denef V.J."/>
            <person name="McMahon K.D."/>
            <person name="Konstantinidis K.T."/>
            <person name="Eloe-Fadrosh E.A."/>
            <person name="Kyrpides N.C."/>
            <person name="Woyke T."/>
        </authorList>
    </citation>
    <scope>NUCLEOTIDE SEQUENCE</scope>
    <source>
        <strain evidence="1">GVMAG-M-3300024258-28</strain>
    </source>
</reference>
<sequence>MELTSYQLTNCLRRFPEFELSYETIQHKKVCNDYELCMAIPSGKKFYIWHTFHKNLDVCYLLELNKQKEIVKGTCITNSGKQSFSLGTVLYGTVLDDRNVFIIEDIYYYQGILLKYLSDLEKMYVIKELLELNKQVRYNKKQFQFYIPNRWKNDREEITNKINKDISEQVHYDIHHVQYRSIHKKLPYINVPINQKINANAVTDKIENTIIYKKYSFDFKKPQYNYPTVFLVYADIQYDIYHLYAYGRNGSNVYYNIAYIHNYKKSVFMNSLFRNIRENKNLDYIEESEDEEEFENIAHDKFVNLKKAVPIECSFHKKFKKWIPVRISNNGAKIVHINKLVSDYYDK</sequence>
<dbReference type="EMBL" id="MN740217">
    <property type="protein sequence ID" value="QHT94257.1"/>
    <property type="molecule type" value="Genomic_DNA"/>
</dbReference>
<organism evidence="1">
    <name type="scientific">viral metagenome</name>
    <dbReference type="NCBI Taxonomy" id="1070528"/>
    <lineage>
        <taxon>unclassified sequences</taxon>
        <taxon>metagenomes</taxon>
        <taxon>organismal metagenomes</taxon>
    </lineage>
</organism>
<evidence type="ECO:0000313" key="1">
    <source>
        <dbReference type="EMBL" id="QHT94257.1"/>
    </source>
</evidence>
<protein>
    <submittedName>
        <fullName evidence="1">Uncharacterized protein</fullName>
    </submittedName>
</protein>